<organism evidence="1 2">
    <name type="scientific">Mycolicibacterium fortuitum</name>
    <name type="common">Mycobacterium fortuitum</name>
    <dbReference type="NCBI Taxonomy" id="1766"/>
    <lineage>
        <taxon>Bacteria</taxon>
        <taxon>Bacillati</taxon>
        <taxon>Actinomycetota</taxon>
        <taxon>Actinomycetes</taxon>
        <taxon>Mycobacteriales</taxon>
        <taxon>Mycobacteriaceae</taxon>
        <taxon>Mycolicibacterium</taxon>
    </lineage>
</organism>
<dbReference type="EMBL" id="CP011269">
    <property type="protein sequence ID" value="ALI26836.1"/>
    <property type="molecule type" value="Genomic_DNA"/>
</dbReference>
<evidence type="ECO:0000313" key="2">
    <source>
        <dbReference type="Proteomes" id="UP000057134"/>
    </source>
</evidence>
<dbReference type="AlphaFoldDB" id="A0A0N9XGH4"/>
<dbReference type="Proteomes" id="UP000057134">
    <property type="component" value="Chromosome"/>
</dbReference>
<keyword evidence="2" id="KW-1185">Reference proteome</keyword>
<accession>A0A0N9XGH4</accession>
<name>A0A0N9XGH4_MYCFO</name>
<protein>
    <submittedName>
        <fullName evidence="1">Uncharacterized protein</fullName>
    </submittedName>
</protein>
<sequence length="42" mass="4511">MRLRCRMGLFSQFGPTSTRSDGVVRFLGAGGLLTAGVPTQLR</sequence>
<reference evidence="1 2" key="1">
    <citation type="journal article" date="2015" name="MBio">
        <title>Enzymatic Degradation of Phenazines Can Generate Energy and Protect Sensitive Organisms from Toxicity.</title>
        <authorList>
            <person name="Costa K.C."/>
            <person name="Bergkessel M."/>
            <person name="Saunders S."/>
            <person name="Korlach J."/>
            <person name="Newman D.K."/>
        </authorList>
    </citation>
    <scope>NUCLEOTIDE SEQUENCE [LARGE SCALE GENOMIC DNA]</scope>
    <source>
        <strain evidence="1 2">CT6</strain>
    </source>
</reference>
<dbReference type="STRING" id="1766.XA26_30010"/>
<dbReference type="PATRIC" id="fig|1766.6.peg.2979"/>
<dbReference type="KEGG" id="mft:XA26_30010"/>
<proteinExistence type="predicted"/>
<evidence type="ECO:0000313" key="1">
    <source>
        <dbReference type="EMBL" id="ALI26836.1"/>
    </source>
</evidence>
<gene>
    <name evidence="1" type="ORF">XA26_30010</name>
</gene>